<evidence type="ECO:0000256" key="3">
    <source>
        <dbReference type="ARBA" id="ARBA00019114"/>
    </source>
</evidence>
<gene>
    <name evidence="11" type="primary">dnaE</name>
    <name evidence="11" type="ORF">IMCC3135_23825</name>
</gene>
<sequence length="1182" mass="130127">MTDENVDTAIVELAELSPAAPAFVHLSIHTEFSLVDSTVRIKPLAKQVKQSMPAAAVTDRCNMFSLVKYYRAALAAGVKPIAGVDMGVRGALPDDEISRVILLVQDADGYRNLTNLVSRGYQEGQSSGSPIVDLEWIFEANEGLIVLSGGVEGDIGQALKRGHADEALELATRWQTVFGDRYYLELCRTGKEFEEQYIVGACDIAVKADIPVVATNDVRFLKAGDFSAHETRLCIQTGYVLADTRRPKLVTEEQYLKSAEQMHELFADIPIALENSVEIAKRCNLTLKLGTPVLPDFPIPEGMTETEFFYASAEEGLETRLKQLYDTSRPDFAEIRIPYDARLKRELDVIAGMGFPGYFLIVADFIKWSRDNDIPVGPGRGSGAGSLVAYVLTITDLDPLAYDLLFERFLNPERVSMPDFDIDFCMDGRDRVIQYVSQKYGSHRVSQIITYGTMAAKAVVRDVGRVMSHPYGFVDGISKMVPFEVGMTLTKAMAESEDLARAYKEDEEVTALLDMALSLEGLSRNCGKHAGGVVIAPTSLTDFAPLYCEPDGSSLVTQFDKDDAEDVGLVKFDFLGLRTLTIIDNAVKEIDRHRDEPLNLLALPLDDAPTYKLLQDAQTTAVFQLESAGMKRLIERLRPDSFEDIIALVALYRPGPLQSGMVDDFIDRKHGRKKVAWPHEDYQLEILKPILEPTYGVILYQEQVMGIAQVMAKFSLGTADILRRAMGKKKAEEMAKQRQVFLDGCTGNDIDPGLAGNIFDLVEKFAGYGFNKSHSAAYALLSYQTAWLKCHHPAAFMSAVMSADMDNTEKVVGLIDECNVMGLTVLPPDINRSSVRFSVVDEKTVLYGLGAIKGVGEAALANVLEARDQNGVFDSLDDLCRRAAPGTVNKRVLEALVKAGAVDVLGPNRASLWAHLASALRGADQFHKNKAAGQNDMFGLGEPVEADEPELMLTLPDWSDRERLRAEKDTLGLYLSGHPINEYLAELGNFTHGRLKVVCGKANSADSGPSFRPRGVPVVAAGLVMGVRQRDGHHGRMLFVTLDDGTARIEVTMRGEQIDSSGHLIVKDEVLIVDGDISPDEFNGGFKIKAREIYDMASARGRFARQLLIRLNGQNCQPGALDEMISTLSNYKSGTIPVWFSYQNDQAQARIRAGNRWAVTPQLELIDQLGRLTGEGNVELLY</sequence>
<evidence type="ECO:0000313" key="12">
    <source>
        <dbReference type="Proteomes" id="UP000250079"/>
    </source>
</evidence>
<evidence type="ECO:0000256" key="4">
    <source>
        <dbReference type="ARBA" id="ARBA00022490"/>
    </source>
</evidence>
<comment type="catalytic activity">
    <reaction evidence="9">
        <text>DNA(n) + a 2'-deoxyribonucleoside 5'-triphosphate = DNA(n+1) + diphosphate</text>
        <dbReference type="Rhea" id="RHEA:22508"/>
        <dbReference type="Rhea" id="RHEA-COMP:17339"/>
        <dbReference type="Rhea" id="RHEA-COMP:17340"/>
        <dbReference type="ChEBI" id="CHEBI:33019"/>
        <dbReference type="ChEBI" id="CHEBI:61560"/>
        <dbReference type="ChEBI" id="CHEBI:173112"/>
        <dbReference type="EC" id="2.7.7.7"/>
    </reaction>
</comment>
<dbReference type="KEGG" id="gai:IMCC3135_23825"/>
<dbReference type="CDD" id="cd04485">
    <property type="entry name" value="DnaE_OBF"/>
    <property type="match status" value="1"/>
</dbReference>
<dbReference type="InterPro" id="IPR049821">
    <property type="entry name" value="PolIIIA_DnaE1_PHP"/>
</dbReference>
<evidence type="ECO:0000256" key="7">
    <source>
        <dbReference type="ARBA" id="ARBA00022705"/>
    </source>
</evidence>
<evidence type="ECO:0000256" key="5">
    <source>
        <dbReference type="ARBA" id="ARBA00022679"/>
    </source>
</evidence>
<proteinExistence type="predicted"/>
<dbReference type="InterPro" id="IPR041931">
    <property type="entry name" value="DNA_pol3_alpha_thumb_dom"/>
</dbReference>
<dbReference type="NCBIfam" id="NF004226">
    <property type="entry name" value="PRK05673.1"/>
    <property type="match status" value="1"/>
</dbReference>
<keyword evidence="6 11" id="KW-0548">Nucleotidyltransferase</keyword>
<dbReference type="SMART" id="SM00481">
    <property type="entry name" value="POLIIIAc"/>
    <property type="match status" value="1"/>
</dbReference>
<dbReference type="InterPro" id="IPR004013">
    <property type="entry name" value="PHP_dom"/>
</dbReference>
<keyword evidence="7" id="KW-0235">DNA replication</keyword>
<reference evidence="11 12" key="1">
    <citation type="submission" date="2016-12" db="EMBL/GenBank/DDBJ databases">
        <authorList>
            <person name="Song W.-J."/>
            <person name="Kurnit D.M."/>
        </authorList>
    </citation>
    <scope>NUCLEOTIDE SEQUENCE [LARGE SCALE GENOMIC DNA]</scope>
    <source>
        <strain evidence="11 12">IMCC3135</strain>
    </source>
</reference>
<dbReference type="InterPro" id="IPR004805">
    <property type="entry name" value="DnaE2/DnaE/PolC"/>
</dbReference>
<dbReference type="AlphaFoldDB" id="A0A2Z2P4S5"/>
<dbReference type="RefSeq" id="WP_088919817.1">
    <property type="nucleotide sequence ID" value="NZ_CP018632.1"/>
</dbReference>
<dbReference type="Pfam" id="PF14579">
    <property type="entry name" value="HHH_6"/>
    <property type="match status" value="1"/>
</dbReference>
<dbReference type="GO" id="GO:0003676">
    <property type="term" value="F:nucleic acid binding"/>
    <property type="evidence" value="ECO:0007669"/>
    <property type="project" value="InterPro"/>
</dbReference>
<dbReference type="EMBL" id="CP018632">
    <property type="protein sequence ID" value="ASJ74834.1"/>
    <property type="molecule type" value="Genomic_DNA"/>
</dbReference>
<dbReference type="Pfam" id="PF20914">
    <property type="entry name" value="DNA_pol_IIIA_C"/>
    <property type="match status" value="1"/>
</dbReference>
<dbReference type="GO" id="GO:0003887">
    <property type="term" value="F:DNA-directed DNA polymerase activity"/>
    <property type="evidence" value="ECO:0007669"/>
    <property type="project" value="UniProtKB-KW"/>
</dbReference>
<keyword evidence="8" id="KW-0239">DNA-directed DNA polymerase</keyword>
<dbReference type="Pfam" id="PF17657">
    <property type="entry name" value="DNA_pol3_finger"/>
    <property type="match status" value="1"/>
</dbReference>
<evidence type="ECO:0000256" key="1">
    <source>
        <dbReference type="ARBA" id="ARBA00004496"/>
    </source>
</evidence>
<dbReference type="EC" id="2.7.7.7" evidence="2"/>
<dbReference type="Pfam" id="PF07733">
    <property type="entry name" value="DNA_pol3_alpha"/>
    <property type="match status" value="1"/>
</dbReference>
<evidence type="ECO:0000256" key="8">
    <source>
        <dbReference type="ARBA" id="ARBA00022932"/>
    </source>
</evidence>
<dbReference type="InterPro" id="IPR004365">
    <property type="entry name" value="NA-bd_OB_tRNA"/>
</dbReference>
<dbReference type="InterPro" id="IPR048472">
    <property type="entry name" value="DNA_pol_IIIA_C"/>
</dbReference>
<dbReference type="Pfam" id="PF02811">
    <property type="entry name" value="PHP"/>
    <property type="match status" value="1"/>
</dbReference>
<dbReference type="Pfam" id="PF01336">
    <property type="entry name" value="tRNA_anti-codon"/>
    <property type="match status" value="1"/>
</dbReference>
<name>A0A2Z2P4S5_9GAMM</name>
<dbReference type="OrthoDB" id="9803237at2"/>
<dbReference type="InterPro" id="IPR003141">
    <property type="entry name" value="Pol/His_phosphatase_N"/>
</dbReference>
<dbReference type="NCBIfam" id="TIGR00594">
    <property type="entry name" value="polc"/>
    <property type="match status" value="1"/>
</dbReference>
<dbReference type="CDD" id="cd07433">
    <property type="entry name" value="PHP_PolIIIA_DnaE1"/>
    <property type="match status" value="1"/>
</dbReference>
<evidence type="ECO:0000256" key="6">
    <source>
        <dbReference type="ARBA" id="ARBA00022695"/>
    </source>
</evidence>
<dbReference type="Gene3D" id="1.10.10.1600">
    <property type="entry name" value="Bacterial DNA polymerase III alpha subunit, thumb domain"/>
    <property type="match status" value="1"/>
</dbReference>
<dbReference type="Proteomes" id="UP000250079">
    <property type="component" value="Chromosome"/>
</dbReference>
<dbReference type="GO" id="GO:0006260">
    <property type="term" value="P:DNA replication"/>
    <property type="evidence" value="ECO:0007669"/>
    <property type="project" value="UniProtKB-KW"/>
</dbReference>
<evidence type="ECO:0000256" key="2">
    <source>
        <dbReference type="ARBA" id="ARBA00012417"/>
    </source>
</evidence>
<dbReference type="InterPro" id="IPR029460">
    <property type="entry name" value="DNAPol_HHH"/>
</dbReference>
<evidence type="ECO:0000256" key="9">
    <source>
        <dbReference type="ARBA" id="ARBA00049244"/>
    </source>
</evidence>
<dbReference type="SUPFAM" id="SSF89550">
    <property type="entry name" value="PHP domain-like"/>
    <property type="match status" value="1"/>
</dbReference>
<dbReference type="InterPro" id="IPR040982">
    <property type="entry name" value="DNA_pol3_finger"/>
</dbReference>
<dbReference type="PANTHER" id="PTHR32294">
    <property type="entry name" value="DNA POLYMERASE III SUBUNIT ALPHA"/>
    <property type="match status" value="1"/>
</dbReference>
<dbReference type="GO" id="GO:0008408">
    <property type="term" value="F:3'-5' exonuclease activity"/>
    <property type="evidence" value="ECO:0007669"/>
    <property type="project" value="InterPro"/>
</dbReference>
<accession>A0A2Z2P4S5</accession>
<dbReference type="Gene3D" id="1.10.150.870">
    <property type="match status" value="1"/>
</dbReference>
<dbReference type="FunFam" id="1.10.150.870:FF:000001">
    <property type="entry name" value="DNA polymerase III subunit alpha"/>
    <property type="match status" value="1"/>
</dbReference>
<dbReference type="PANTHER" id="PTHR32294:SF0">
    <property type="entry name" value="DNA POLYMERASE III SUBUNIT ALPHA"/>
    <property type="match status" value="1"/>
</dbReference>
<evidence type="ECO:0000259" key="10">
    <source>
        <dbReference type="SMART" id="SM00481"/>
    </source>
</evidence>
<keyword evidence="5 11" id="KW-0808">Transferase</keyword>
<feature type="domain" description="Polymerase/histidinol phosphatase N-terminal" evidence="10">
    <location>
        <begin position="24"/>
        <end position="90"/>
    </location>
</feature>
<dbReference type="FunFam" id="1.10.10.1600:FF:000001">
    <property type="entry name" value="DNA polymerase III subunit alpha"/>
    <property type="match status" value="1"/>
</dbReference>
<organism evidence="11 12">
    <name type="scientific">Granulosicoccus antarcticus IMCC3135</name>
    <dbReference type="NCBI Taxonomy" id="1192854"/>
    <lineage>
        <taxon>Bacteria</taxon>
        <taxon>Pseudomonadati</taxon>
        <taxon>Pseudomonadota</taxon>
        <taxon>Gammaproteobacteria</taxon>
        <taxon>Chromatiales</taxon>
        <taxon>Granulosicoccaceae</taxon>
        <taxon>Granulosicoccus</taxon>
    </lineage>
</organism>
<dbReference type="InterPro" id="IPR011708">
    <property type="entry name" value="DNA_pol3_alpha_NTPase_dom"/>
</dbReference>
<keyword evidence="12" id="KW-1185">Reference proteome</keyword>
<dbReference type="GO" id="GO:0005737">
    <property type="term" value="C:cytoplasm"/>
    <property type="evidence" value="ECO:0007669"/>
    <property type="project" value="UniProtKB-SubCell"/>
</dbReference>
<comment type="subcellular location">
    <subcellularLocation>
        <location evidence="1">Cytoplasm</location>
    </subcellularLocation>
</comment>
<dbReference type="Gene3D" id="3.20.20.140">
    <property type="entry name" value="Metal-dependent hydrolases"/>
    <property type="match status" value="1"/>
</dbReference>
<protein>
    <recommendedName>
        <fullName evidence="3">DNA polymerase III subunit alpha</fullName>
        <ecNumber evidence="2">2.7.7.7</ecNumber>
    </recommendedName>
</protein>
<evidence type="ECO:0000313" key="11">
    <source>
        <dbReference type="EMBL" id="ASJ74834.1"/>
    </source>
</evidence>
<keyword evidence="4" id="KW-0963">Cytoplasm</keyword>
<dbReference type="InterPro" id="IPR016195">
    <property type="entry name" value="Pol/histidinol_Pase-like"/>
</dbReference>